<name>A0ABU7PHF8_9ACTN</name>
<feature type="compositionally biased region" description="Pro residues" evidence="2">
    <location>
        <begin position="186"/>
        <end position="195"/>
    </location>
</feature>
<dbReference type="Gene3D" id="3.30.565.10">
    <property type="entry name" value="Histidine kinase-like ATPase, C-terminal domain"/>
    <property type="match status" value="1"/>
</dbReference>
<proteinExistence type="predicted"/>
<dbReference type="Gene3D" id="3.30.450.20">
    <property type="entry name" value="PAS domain"/>
    <property type="match status" value="1"/>
</dbReference>
<dbReference type="SMART" id="SM00331">
    <property type="entry name" value="PP2C_SIG"/>
    <property type="match status" value="1"/>
</dbReference>
<dbReference type="RefSeq" id="WP_330798689.1">
    <property type="nucleotide sequence ID" value="NZ_JAZEWV010000026.1"/>
</dbReference>
<accession>A0ABU7PHF8</accession>
<keyword evidence="5" id="KW-1185">Reference proteome</keyword>
<dbReference type="Pfam" id="PF13581">
    <property type="entry name" value="HATPase_c_2"/>
    <property type="match status" value="1"/>
</dbReference>
<feature type="compositionally biased region" description="Basic and acidic residues" evidence="2">
    <location>
        <begin position="140"/>
        <end position="150"/>
    </location>
</feature>
<dbReference type="EMBL" id="JAZEWV010000026">
    <property type="protein sequence ID" value="MEE4545252.1"/>
    <property type="molecule type" value="Genomic_DNA"/>
</dbReference>
<dbReference type="PANTHER" id="PTHR43156:SF2">
    <property type="entry name" value="STAGE II SPORULATION PROTEIN E"/>
    <property type="match status" value="1"/>
</dbReference>
<evidence type="ECO:0000256" key="1">
    <source>
        <dbReference type="ARBA" id="ARBA00022801"/>
    </source>
</evidence>
<feature type="region of interest" description="Disordered" evidence="2">
    <location>
        <begin position="176"/>
        <end position="203"/>
    </location>
</feature>
<dbReference type="Gene3D" id="3.60.40.10">
    <property type="entry name" value="PPM-type phosphatase domain"/>
    <property type="match status" value="1"/>
</dbReference>
<dbReference type="Pfam" id="PF07228">
    <property type="entry name" value="SpoIIE"/>
    <property type="match status" value="1"/>
</dbReference>
<evidence type="ECO:0000256" key="2">
    <source>
        <dbReference type="SAM" id="MobiDB-lite"/>
    </source>
</evidence>
<sequence>MPDFEQTSGRSGRSGRPAEAAATATLGPTGVLTGWSEGARRLLGYPAAEVVGRAAVCLLAARNPPAVAALSLIDTHEWSGSAALRHRDGHPLDVVLRASPLLGADGTTRGFVVTAAPDVRAAPAGRTGQDAAQGAAPESAARESRARATAERSFAQSSIAMSTYTTASGAWRLNTFASGEDRPRPPDGNQPPGSPYPELLTGGQADRGFLWHVRRVAEEGRPLRYEHRTPDPFPFRRSAWIVEMWPVRDPDTGQVCGVGTAAFDGSEEYRARQRLALLNEAGRSIGTTLDVTRTAQELADLAAPRLADFVSVDLLDSVMRGEEPLAGPVPATVLLRRIAHGSGSAGVPEAAVGVGEVDVYPRYAPPARALASGRPVLSGDADPDFTRWVTADELRHSSVTTFGFHSLMAVPLRARGTTLGVAVFARARSTPLPFAHDDLVLAEELAGRAAVGMDNARRYTRERTNALALQRSLLPREIPAQAAVEVAYRYLPARSGLGVGGDWFDVVSLSGTRVALVVGDVVGHGIHASATMGRLRTAVRTLADVDLPPDELLTHLDDLVAHFDSDRDDGGYAAAAGADGRDGVPGEIGATCLYAVYDPISRICTLASAGHTPPALVLPDGRVSLVRLSPGPLLGVGGLPFESTELKLPEGSLLVVHTDGLVAARDHDVGRGQDRLCAVLAEPWPTLEAACDGILRTMLPDSPADDVALVLARTRALPADQVADWALPSDPAIVADARAQAVRQLDDWGLEEVAPVTELVVSELVTNAIRYGDLPIGLRLIRDETLICEVSDASSTAPHMRRARVGDEGGRGLHLVAQLTQGWGARQTPTGKTIWAEQALPADRRAA</sequence>
<evidence type="ECO:0000313" key="4">
    <source>
        <dbReference type="EMBL" id="MEE4545252.1"/>
    </source>
</evidence>
<dbReference type="PROSITE" id="PS50112">
    <property type="entry name" value="PAS"/>
    <property type="match status" value="1"/>
</dbReference>
<keyword evidence="1" id="KW-0378">Hydrolase</keyword>
<feature type="compositionally biased region" description="Polar residues" evidence="2">
    <location>
        <begin position="1"/>
        <end position="11"/>
    </location>
</feature>
<organism evidence="4 5">
    <name type="scientific">Actinacidiphila polyblastidii</name>
    <dbReference type="NCBI Taxonomy" id="3110430"/>
    <lineage>
        <taxon>Bacteria</taxon>
        <taxon>Bacillati</taxon>
        <taxon>Actinomycetota</taxon>
        <taxon>Actinomycetes</taxon>
        <taxon>Kitasatosporales</taxon>
        <taxon>Streptomycetaceae</taxon>
        <taxon>Actinacidiphila</taxon>
    </lineage>
</organism>
<dbReference type="InterPro" id="IPR052016">
    <property type="entry name" value="Bact_Sigma-Reg"/>
</dbReference>
<feature type="domain" description="PAS" evidence="3">
    <location>
        <begin position="30"/>
        <end position="56"/>
    </location>
</feature>
<gene>
    <name evidence="4" type="ORF">V2S66_25190</name>
</gene>
<reference evidence="4 5" key="1">
    <citation type="submission" date="2023-12" db="EMBL/GenBank/DDBJ databases">
        <title>Streptomyces sp. V4-01.</title>
        <authorList>
            <person name="Somphong A."/>
            <person name="Phongsopitanun W."/>
        </authorList>
    </citation>
    <scope>NUCLEOTIDE SEQUENCE [LARGE SCALE GENOMIC DNA]</scope>
    <source>
        <strain evidence="4 5">V4-01</strain>
    </source>
</reference>
<protein>
    <submittedName>
        <fullName evidence="4">SpoIIE family protein phosphatase</fullName>
    </submittedName>
</protein>
<dbReference type="InterPro" id="IPR000014">
    <property type="entry name" value="PAS"/>
</dbReference>
<dbReference type="Pfam" id="PF01590">
    <property type="entry name" value="GAF"/>
    <property type="match status" value="1"/>
</dbReference>
<comment type="caution">
    <text evidence="4">The sequence shown here is derived from an EMBL/GenBank/DDBJ whole genome shotgun (WGS) entry which is preliminary data.</text>
</comment>
<dbReference type="InterPro" id="IPR035965">
    <property type="entry name" value="PAS-like_dom_sf"/>
</dbReference>
<dbReference type="PANTHER" id="PTHR43156">
    <property type="entry name" value="STAGE II SPORULATION PROTEIN E-RELATED"/>
    <property type="match status" value="1"/>
</dbReference>
<dbReference type="InterPro" id="IPR036890">
    <property type="entry name" value="HATPase_C_sf"/>
</dbReference>
<dbReference type="InterPro" id="IPR029016">
    <property type="entry name" value="GAF-like_dom_sf"/>
</dbReference>
<dbReference type="SUPFAM" id="SSF55785">
    <property type="entry name" value="PYP-like sensor domain (PAS domain)"/>
    <property type="match status" value="1"/>
</dbReference>
<dbReference type="CDD" id="cd16936">
    <property type="entry name" value="HATPase_RsbW-like"/>
    <property type="match status" value="1"/>
</dbReference>
<feature type="region of interest" description="Disordered" evidence="2">
    <location>
        <begin position="1"/>
        <end position="25"/>
    </location>
</feature>
<dbReference type="SMART" id="SM00065">
    <property type="entry name" value="GAF"/>
    <property type="match status" value="1"/>
</dbReference>
<dbReference type="InterPro" id="IPR001932">
    <property type="entry name" value="PPM-type_phosphatase-like_dom"/>
</dbReference>
<dbReference type="SUPFAM" id="SSF55781">
    <property type="entry name" value="GAF domain-like"/>
    <property type="match status" value="1"/>
</dbReference>
<feature type="region of interest" description="Disordered" evidence="2">
    <location>
        <begin position="122"/>
        <end position="152"/>
    </location>
</feature>
<dbReference type="Gene3D" id="3.30.450.40">
    <property type="match status" value="1"/>
</dbReference>
<dbReference type="SUPFAM" id="SSF81606">
    <property type="entry name" value="PP2C-like"/>
    <property type="match status" value="1"/>
</dbReference>
<dbReference type="Proteomes" id="UP001344658">
    <property type="component" value="Unassembled WGS sequence"/>
</dbReference>
<dbReference type="InterPro" id="IPR003018">
    <property type="entry name" value="GAF"/>
</dbReference>
<dbReference type="CDD" id="cd00130">
    <property type="entry name" value="PAS"/>
    <property type="match status" value="1"/>
</dbReference>
<evidence type="ECO:0000313" key="5">
    <source>
        <dbReference type="Proteomes" id="UP001344658"/>
    </source>
</evidence>
<evidence type="ECO:0000259" key="3">
    <source>
        <dbReference type="PROSITE" id="PS50112"/>
    </source>
</evidence>
<dbReference type="InterPro" id="IPR003594">
    <property type="entry name" value="HATPase_dom"/>
</dbReference>
<dbReference type="InterPro" id="IPR036457">
    <property type="entry name" value="PPM-type-like_dom_sf"/>
</dbReference>